<feature type="chain" id="PRO_5039274930" description="GP-PDE domain-containing protein" evidence="3">
    <location>
        <begin position="22"/>
        <end position="613"/>
    </location>
</feature>
<keyword evidence="2" id="KW-0812">Transmembrane</keyword>
<evidence type="ECO:0000256" key="1">
    <source>
        <dbReference type="SAM" id="MobiDB-lite"/>
    </source>
</evidence>
<dbReference type="EMBL" id="SDOZ01000004">
    <property type="protein sequence ID" value="RXZ58008.1"/>
    <property type="molecule type" value="Genomic_DNA"/>
</dbReference>
<dbReference type="Proteomes" id="UP000291269">
    <property type="component" value="Unassembled WGS sequence"/>
</dbReference>
<sequence length="613" mass="66749">MKKICALAATLVLFAAIFVGNAPVEAAAYAGFVETNTYLSKLSMAPSIIAELRTEGQAESYAELDPKMRPSNAVVTVDDELNVLDAGGKEIGDFSTVFETLSSEGILTVVRLKNRVQADALSAWLIETDEFDLAAMSSDPAVVKYLKTKEKDIRGIADYSAKTAQDLDAAALVKEANENYCNAVLLSQGAATAETVAFFQARFKAVWLAADSAEEFNFYRCVSSGAYGILSDGEPETLYHYYDNYNINSIPRAYLNIAHRGMPYGYPENTLEGCIAAYEAGADAVEIDMKVSKDGEIFILHDSTLERTTDGQGIAEHMTLEQLRQYKVTKDYNGAETGMAYDIPTLDEFFEYFKKIDDCLIVCEIKTTDQNIVQLFSDKVKEYGMYGKVVAIAFGMDMLGLMKETDAGIPTAYLNKISQDAAGPQLRALCVNNTAVDAQCDPTYFWERNLKNRGFVNFSWTYDANSVLNAVQMGVTGITNNVPAAVGGYQKRILPREGYTVASAAALEGASFPADVEFCDRTLEEKQCEVFRYEVSGNEATVILKHKANNFVVYSEPVRVRIQGAQEPEPTPGPKPEPEPSKNGCGSHLAAGAAAGGAALIVLAAVLIRSKRT</sequence>
<dbReference type="RefSeq" id="WP_129226894.1">
    <property type="nucleotide sequence ID" value="NZ_SDOZ01000004.1"/>
</dbReference>
<evidence type="ECO:0000256" key="3">
    <source>
        <dbReference type="SAM" id="SignalP"/>
    </source>
</evidence>
<name>A0A4Q2K4V1_9FIRM</name>
<keyword evidence="2" id="KW-1133">Transmembrane helix</keyword>
<gene>
    <name evidence="5" type="ORF">ESZ91_10125</name>
</gene>
<dbReference type="OrthoDB" id="384721at2"/>
<protein>
    <recommendedName>
        <fullName evidence="4">GP-PDE domain-containing protein</fullName>
    </recommendedName>
</protein>
<dbReference type="InterPro" id="IPR017946">
    <property type="entry name" value="PLC-like_Pdiesterase_TIM-brl"/>
</dbReference>
<dbReference type="PANTHER" id="PTHR46211:SF14">
    <property type="entry name" value="GLYCEROPHOSPHODIESTER PHOSPHODIESTERASE"/>
    <property type="match status" value="1"/>
</dbReference>
<proteinExistence type="predicted"/>
<dbReference type="PROSITE" id="PS51704">
    <property type="entry name" value="GP_PDE"/>
    <property type="match status" value="1"/>
</dbReference>
<dbReference type="InterPro" id="IPR030395">
    <property type="entry name" value="GP_PDE_dom"/>
</dbReference>
<reference evidence="5 6" key="1">
    <citation type="journal article" date="2019" name="Gut">
        <title>Antibiotics-induced monodominance of a novel gut bacterial order.</title>
        <authorList>
            <person name="Hildebrand F."/>
            <person name="Moitinho-Silva L."/>
            <person name="Blasche S."/>
            <person name="Jahn M.T."/>
            <person name="Gossmann T.I."/>
            <person name="Heuerta-Cepas J."/>
            <person name="Hercog R."/>
            <person name="Luetge M."/>
            <person name="Bahram M."/>
            <person name="Pryszlak A."/>
            <person name="Alves R.J."/>
            <person name="Waszak S.M."/>
            <person name="Zhu A."/>
            <person name="Ye L."/>
            <person name="Costea P.I."/>
            <person name="Aalvink S."/>
            <person name="Belzer C."/>
            <person name="Forslund S.K."/>
            <person name="Sunagawa S."/>
            <person name="Hentschel U."/>
            <person name="Merten C."/>
            <person name="Patil K.R."/>
            <person name="Benes V."/>
            <person name="Bork P."/>
        </authorList>
    </citation>
    <scope>NUCLEOTIDE SEQUENCE [LARGE SCALE GENOMIC DNA]</scope>
    <source>
        <strain evidence="5 6">HDS1380</strain>
    </source>
</reference>
<dbReference type="Pfam" id="PF03009">
    <property type="entry name" value="GDPD"/>
    <property type="match status" value="1"/>
</dbReference>
<accession>A0A4Q2K4V1</accession>
<keyword evidence="6" id="KW-1185">Reference proteome</keyword>
<keyword evidence="3" id="KW-0732">Signal</keyword>
<feature type="signal peptide" evidence="3">
    <location>
        <begin position="1"/>
        <end position="21"/>
    </location>
</feature>
<dbReference type="Gene3D" id="3.20.20.190">
    <property type="entry name" value="Phosphatidylinositol (PI) phosphodiesterase"/>
    <property type="match status" value="1"/>
</dbReference>
<organism evidence="5 6">
    <name type="scientific">Candidatus Borkfalkia ceftriaxoniphila</name>
    <dbReference type="NCBI Taxonomy" id="2508949"/>
    <lineage>
        <taxon>Bacteria</taxon>
        <taxon>Bacillati</taxon>
        <taxon>Bacillota</taxon>
        <taxon>Clostridia</taxon>
        <taxon>Christensenellales</taxon>
        <taxon>Christensenellaceae</taxon>
        <taxon>Candidatus Borkfalkia</taxon>
    </lineage>
</organism>
<dbReference type="GO" id="GO:0008081">
    <property type="term" value="F:phosphoric diester hydrolase activity"/>
    <property type="evidence" value="ECO:0007669"/>
    <property type="project" value="InterPro"/>
</dbReference>
<evidence type="ECO:0000313" key="5">
    <source>
        <dbReference type="EMBL" id="RXZ58008.1"/>
    </source>
</evidence>
<dbReference type="PANTHER" id="PTHR46211">
    <property type="entry name" value="GLYCEROPHOSPHORYL DIESTER PHOSPHODIESTERASE"/>
    <property type="match status" value="1"/>
</dbReference>
<evidence type="ECO:0000313" key="6">
    <source>
        <dbReference type="Proteomes" id="UP000291269"/>
    </source>
</evidence>
<feature type="transmembrane region" description="Helical" evidence="2">
    <location>
        <begin position="589"/>
        <end position="608"/>
    </location>
</feature>
<evidence type="ECO:0000259" key="4">
    <source>
        <dbReference type="PROSITE" id="PS51704"/>
    </source>
</evidence>
<feature type="domain" description="GP-PDE" evidence="4">
    <location>
        <begin position="254"/>
        <end position="490"/>
    </location>
</feature>
<dbReference type="AlphaFoldDB" id="A0A4Q2K4V1"/>
<comment type="caution">
    <text evidence="5">The sequence shown here is derived from an EMBL/GenBank/DDBJ whole genome shotgun (WGS) entry which is preliminary data.</text>
</comment>
<dbReference type="SUPFAM" id="SSF51695">
    <property type="entry name" value="PLC-like phosphodiesterases"/>
    <property type="match status" value="1"/>
</dbReference>
<evidence type="ECO:0000256" key="2">
    <source>
        <dbReference type="SAM" id="Phobius"/>
    </source>
</evidence>
<dbReference type="GO" id="GO:0006629">
    <property type="term" value="P:lipid metabolic process"/>
    <property type="evidence" value="ECO:0007669"/>
    <property type="project" value="InterPro"/>
</dbReference>
<keyword evidence="2" id="KW-0472">Membrane</keyword>
<feature type="region of interest" description="Disordered" evidence="1">
    <location>
        <begin position="565"/>
        <end position="588"/>
    </location>
</feature>